<evidence type="ECO:0000313" key="1">
    <source>
        <dbReference type="EMBL" id="GIQ68526.1"/>
    </source>
</evidence>
<dbReference type="AlphaFoldDB" id="A0A8J4M2G8"/>
<evidence type="ECO:0000313" key="2">
    <source>
        <dbReference type="Proteomes" id="UP000677918"/>
    </source>
</evidence>
<protein>
    <submittedName>
        <fullName evidence="1">Uncharacterized protein</fullName>
    </submittedName>
</protein>
<proteinExistence type="predicted"/>
<sequence length="294" mass="32780">MRHILLFESDLATNTDYLQSEWGRSALPWFVYRGPNGNQAFFARWILSPGATSKGGYLTGLRSGLLPASLAEWEAWSHQLLGEGCVVDTFLAHANRYGVETPSLWVMLPYPSEQLEKDRIQAVTDWADTVRSRWAKRFGRSGPRLEGLVWGREAIPDGDVSLVRAFNGWAGKRGLSTMWLANYGSAHVSEWKDLGFAESALFSNYTGKGPYPKQWLEATVSFACYYQNGLQCVYGSGLRFAENCYLEYLDAARAYVNSGGKGPIVHRFLFPPLHAGIKPSSPLYEAIYSIVGRG</sequence>
<organism evidence="1 2">
    <name type="scientific">Xylanibacillus composti</name>
    <dbReference type="NCBI Taxonomy" id="1572762"/>
    <lineage>
        <taxon>Bacteria</taxon>
        <taxon>Bacillati</taxon>
        <taxon>Bacillota</taxon>
        <taxon>Bacilli</taxon>
        <taxon>Bacillales</taxon>
        <taxon>Paenibacillaceae</taxon>
        <taxon>Xylanibacillus</taxon>
    </lineage>
</organism>
<dbReference type="Pfam" id="PF16147">
    <property type="entry name" value="DUF4855"/>
    <property type="match status" value="1"/>
</dbReference>
<gene>
    <name evidence="1" type="ORF">XYCOK13_13500</name>
</gene>
<dbReference type="RefSeq" id="WP_213411097.1">
    <property type="nucleotide sequence ID" value="NZ_BOVK01000015.1"/>
</dbReference>
<name>A0A8J4M2G8_9BACL</name>
<dbReference type="EMBL" id="BOVK01000015">
    <property type="protein sequence ID" value="GIQ68526.1"/>
    <property type="molecule type" value="Genomic_DNA"/>
</dbReference>
<accession>A0A8J4M2G8</accession>
<reference evidence="1" key="1">
    <citation type="submission" date="2021-04" db="EMBL/GenBank/DDBJ databases">
        <title>Draft genome sequence of Xylanibacillus composti strain K13.</title>
        <authorList>
            <person name="Uke A."/>
            <person name="Chhe C."/>
            <person name="Baramee S."/>
            <person name="Kosugi A."/>
        </authorList>
    </citation>
    <scope>NUCLEOTIDE SEQUENCE</scope>
    <source>
        <strain evidence="1">K13</strain>
    </source>
</reference>
<dbReference type="InterPro" id="IPR032329">
    <property type="entry name" value="DUF4855"/>
</dbReference>
<keyword evidence="2" id="KW-1185">Reference proteome</keyword>
<comment type="caution">
    <text evidence="1">The sequence shown here is derived from an EMBL/GenBank/DDBJ whole genome shotgun (WGS) entry which is preliminary data.</text>
</comment>
<dbReference type="Proteomes" id="UP000677918">
    <property type="component" value="Unassembled WGS sequence"/>
</dbReference>